<dbReference type="Gene3D" id="3.20.20.70">
    <property type="entry name" value="Aldolase class I"/>
    <property type="match status" value="1"/>
</dbReference>
<dbReference type="GO" id="GO:0004553">
    <property type="term" value="F:hydrolase activity, hydrolyzing O-glycosyl compounds"/>
    <property type="evidence" value="ECO:0007669"/>
    <property type="project" value="InterPro"/>
</dbReference>
<evidence type="ECO:0008006" key="6">
    <source>
        <dbReference type="Google" id="ProtNLM"/>
    </source>
</evidence>
<evidence type="ECO:0000256" key="4">
    <source>
        <dbReference type="SAM" id="SignalP"/>
    </source>
</evidence>
<reference evidence="5" key="1">
    <citation type="submission" date="2023-09" db="UniProtKB">
        <authorList>
            <consortium name="Ensembl"/>
        </authorList>
    </citation>
    <scope>IDENTIFICATION</scope>
</reference>
<protein>
    <recommendedName>
        <fullName evidence="6">Alpha-N-acetylgalactosaminidase</fullName>
    </recommendedName>
</protein>
<evidence type="ECO:0000256" key="2">
    <source>
        <dbReference type="ARBA" id="ARBA00022801"/>
    </source>
</evidence>
<organism evidence="5">
    <name type="scientific">Castor canadensis</name>
    <name type="common">American beaver</name>
    <dbReference type="NCBI Taxonomy" id="51338"/>
    <lineage>
        <taxon>Eukaryota</taxon>
        <taxon>Metazoa</taxon>
        <taxon>Chordata</taxon>
        <taxon>Craniata</taxon>
        <taxon>Vertebrata</taxon>
        <taxon>Euteleostomi</taxon>
        <taxon>Mammalia</taxon>
        <taxon>Eutheria</taxon>
        <taxon>Euarchontoglires</taxon>
        <taxon>Glires</taxon>
        <taxon>Rodentia</taxon>
        <taxon>Castorimorpha</taxon>
        <taxon>Castoridae</taxon>
        <taxon>Castor</taxon>
    </lineage>
</organism>
<keyword evidence="3" id="KW-0326">Glycosidase</keyword>
<dbReference type="AlphaFoldDB" id="A0A8C0X9V1"/>
<keyword evidence="2" id="KW-0378">Hydrolase</keyword>
<dbReference type="SUPFAM" id="SSF51445">
    <property type="entry name" value="(Trans)glycosidases"/>
    <property type="match status" value="1"/>
</dbReference>
<proteinExistence type="inferred from homology"/>
<evidence type="ECO:0000256" key="3">
    <source>
        <dbReference type="ARBA" id="ARBA00023295"/>
    </source>
</evidence>
<dbReference type="InterPro" id="IPR013785">
    <property type="entry name" value="Aldolase_TIM"/>
</dbReference>
<keyword evidence="4" id="KW-0732">Signal</keyword>
<evidence type="ECO:0000256" key="1">
    <source>
        <dbReference type="ARBA" id="ARBA00009743"/>
    </source>
</evidence>
<accession>A0A8C0X9V1</accession>
<dbReference type="Pfam" id="PF16499">
    <property type="entry name" value="Melibiase_2"/>
    <property type="match status" value="1"/>
</dbReference>
<dbReference type="GO" id="GO:0005975">
    <property type="term" value="P:carbohydrate metabolic process"/>
    <property type="evidence" value="ECO:0007669"/>
    <property type="project" value="InterPro"/>
</dbReference>
<feature type="chain" id="PRO_5034753298" description="Alpha-N-acetylgalactosaminidase" evidence="4">
    <location>
        <begin position="26"/>
        <end position="70"/>
    </location>
</feature>
<dbReference type="InterPro" id="IPR002241">
    <property type="entry name" value="Glyco_hydro_27"/>
</dbReference>
<dbReference type="InterPro" id="IPR017853">
    <property type="entry name" value="GH"/>
</dbReference>
<sequence>MMRLGCVLALRFLALILWGVLGARALDNGLARTPTMGWLHWERFMCNLDCQEEPDSCIRYQILVAPSLLF</sequence>
<evidence type="ECO:0000313" key="5">
    <source>
        <dbReference type="Ensembl" id="ENSCCNP00000024586.1"/>
    </source>
</evidence>
<name>A0A8C0X9V1_CASCN</name>
<feature type="signal peptide" evidence="4">
    <location>
        <begin position="1"/>
        <end position="25"/>
    </location>
</feature>
<dbReference type="Ensembl" id="ENSCCNT00000031333.1">
    <property type="protein sequence ID" value="ENSCCNP00000024586.1"/>
    <property type="gene ID" value="ENSCCNG00000024058.1"/>
</dbReference>
<comment type="similarity">
    <text evidence="1">Belongs to the glycosyl hydrolase 27 family.</text>
</comment>